<evidence type="ECO:0000313" key="1">
    <source>
        <dbReference type="EMBL" id="RZU50854.1"/>
    </source>
</evidence>
<organism evidence="1 2">
    <name type="scientific">Krasilnikovia cinnamomea</name>
    <dbReference type="NCBI Taxonomy" id="349313"/>
    <lineage>
        <taxon>Bacteria</taxon>
        <taxon>Bacillati</taxon>
        <taxon>Actinomycetota</taxon>
        <taxon>Actinomycetes</taxon>
        <taxon>Micromonosporales</taxon>
        <taxon>Micromonosporaceae</taxon>
        <taxon>Krasilnikovia</taxon>
    </lineage>
</organism>
<reference evidence="1 2" key="1">
    <citation type="submission" date="2019-02" db="EMBL/GenBank/DDBJ databases">
        <title>Sequencing the genomes of 1000 actinobacteria strains.</title>
        <authorList>
            <person name="Klenk H.-P."/>
        </authorList>
    </citation>
    <scope>NUCLEOTIDE SEQUENCE [LARGE SCALE GENOMIC DNA]</scope>
    <source>
        <strain evidence="1 2">DSM 45162</strain>
    </source>
</reference>
<keyword evidence="2" id="KW-1185">Reference proteome</keyword>
<evidence type="ECO:0000313" key="2">
    <source>
        <dbReference type="Proteomes" id="UP000292564"/>
    </source>
</evidence>
<accession>A0A4Q7ZK08</accession>
<comment type="caution">
    <text evidence="1">The sequence shown here is derived from an EMBL/GenBank/DDBJ whole genome shotgun (WGS) entry which is preliminary data.</text>
</comment>
<dbReference type="RefSeq" id="WP_130509721.1">
    <property type="nucleotide sequence ID" value="NZ_SHKY01000001.1"/>
</dbReference>
<sequence length="136" mass="14169">MTEGRARALPAAVLASGTAAVLALAAGWWAHAAPREPSRTPPGTGSFVLLQLDDGAVVSYDSARTAITDPERQLVLLQRLVDAQWPCRVPRRAPSPRTGGMGGPDRRVLVPDSVPGVIRLPRCAGLGGTATFGPAR</sequence>
<name>A0A4Q7ZK08_9ACTN</name>
<gene>
    <name evidence="1" type="ORF">EV385_2646</name>
</gene>
<dbReference type="EMBL" id="SHKY01000001">
    <property type="protein sequence ID" value="RZU50854.1"/>
    <property type="molecule type" value="Genomic_DNA"/>
</dbReference>
<dbReference type="Proteomes" id="UP000292564">
    <property type="component" value="Unassembled WGS sequence"/>
</dbReference>
<dbReference type="AlphaFoldDB" id="A0A4Q7ZK08"/>
<proteinExistence type="predicted"/>
<protein>
    <submittedName>
        <fullName evidence="1">Uncharacterized protein</fullName>
    </submittedName>
</protein>